<reference evidence="1" key="2">
    <citation type="submission" date="2020-06" db="EMBL/GenBank/DDBJ databases">
        <title>Helianthus annuus Genome sequencing and assembly Release 2.</title>
        <authorList>
            <person name="Gouzy J."/>
            <person name="Langlade N."/>
            <person name="Munos S."/>
        </authorList>
    </citation>
    <scope>NUCLEOTIDE SEQUENCE</scope>
    <source>
        <tissue evidence="1">Leaves</tissue>
    </source>
</reference>
<name>A0A9K3P2D0_HELAN</name>
<dbReference type="Proteomes" id="UP000215914">
    <property type="component" value="Unassembled WGS sequence"/>
</dbReference>
<dbReference type="AlphaFoldDB" id="A0A9K3P2D0"/>
<keyword evidence="2" id="KW-1185">Reference proteome</keyword>
<gene>
    <name evidence="1" type="ORF">HanXRQr2_Chr01g0011901</name>
</gene>
<comment type="caution">
    <text evidence="1">The sequence shown here is derived from an EMBL/GenBank/DDBJ whole genome shotgun (WGS) entry which is preliminary data.</text>
</comment>
<evidence type="ECO:0000313" key="2">
    <source>
        <dbReference type="Proteomes" id="UP000215914"/>
    </source>
</evidence>
<organism evidence="1 2">
    <name type="scientific">Helianthus annuus</name>
    <name type="common">Common sunflower</name>
    <dbReference type="NCBI Taxonomy" id="4232"/>
    <lineage>
        <taxon>Eukaryota</taxon>
        <taxon>Viridiplantae</taxon>
        <taxon>Streptophyta</taxon>
        <taxon>Embryophyta</taxon>
        <taxon>Tracheophyta</taxon>
        <taxon>Spermatophyta</taxon>
        <taxon>Magnoliopsida</taxon>
        <taxon>eudicotyledons</taxon>
        <taxon>Gunneridae</taxon>
        <taxon>Pentapetalae</taxon>
        <taxon>asterids</taxon>
        <taxon>campanulids</taxon>
        <taxon>Asterales</taxon>
        <taxon>Asteraceae</taxon>
        <taxon>Asteroideae</taxon>
        <taxon>Heliantheae alliance</taxon>
        <taxon>Heliantheae</taxon>
        <taxon>Helianthus</taxon>
    </lineage>
</organism>
<protein>
    <submittedName>
        <fullName evidence="1">Uncharacterized protein</fullName>
    </submittedName>
</protein>
<dbReference type="Gramene" id="mRNA:HanXRQr2_Chr01g0011901">
    <property type="protein sequence ID" value="CDS:HanXRQr2_Chr01g0011901.1"/>
    <property type="gene ID" value="HanXRQr2_Chr01g0011901"/>
</dbReference>
<dbReference type="EMBL" id="MNCJ02000316">
    <property type="protein sequence ID" value="KAF5821269.1"/>
    <property type="molecule type" value="Genomic_DNA"/>
</dbReference>
<reference evidence="1" key="1">
    <citation type="journal article" date="2017" name="Nature">
        <title>The sunflower genome provides insights into oil metabolism, flowering and Asterid evolution.</title>
        <authorList>
            <person name="Badouin H."/>
            <person name="Gouzy J."/>
            <person name="Grassa C.J."/>
            <person name="Murat F."/>
            <person name="Staton S.E."/>
            <person name="Cottret L."/>
            <person name="Lelandais-Briere C."/>
            <person name="Owens G.L."/>
            <person name="Carrere S."/>
            <person name="Mayjonade B."/>
            <person name="Legrand L."/>
            <person name="Gill N."/>
            <person name="Kane N.C."/>
            <person name="Bowers J.E."/>
            <person name="Hubner S."/>
            <person name="Bellec A."/>
            <person name="Berard A."/>
            <person name="Berges H."/>
            <person name="Blanchet N."/>
            <person name="Boniface M.C."/>
            <person name="Brunel D."/>
            <person name="Catrice O."/>
            <person name="Chaidir N."/>
            <person name="Claudel C."/>
            <person name="Donnadieu C."/>
            <person name="Faraut T."/>
            <person name="Fievet G."/>
            <person name="Helmstetter N."/>
            <person name="King M."/>
            <person name="Knapp S.J."/>
            <person name="Lai Z."/>
            <person name="Le Paslier M.C."/>
            <person name="Lippi Y."/>
            <person name="Lorenzon L."/>
            <person name="Mandel J.R."/>
            <person name="Marage G."/>
            <person name="Marchand G."/>
            <person name="Marquand E."/>
            <person name="Bret-Mestries E."/>
            <person name="Morien E."/>
            <person name="Nambeesan S."/>
            <person name="Nguyen T."/>
            <person name="Pegot-Espagnet P."/>
            <person name="Pouilly N."/>
            <person name="Raftis F."/>
            <person name="Sallet E."/>
            <person name="Schiex T."/>
            <person name="Thomas J."/>
            <person name="Vandecasteele C."/>
            <person name="Vares D."/>
            <person name="Vear F."/>
            <person name="Vautrin S."/>
            <person name="Crespi M."/>
            <person name="Mangin B."/>
            <person name="Burke J.M."/>
            <person name="Salse J."/>
            <person name="Munos S."/>
            <person name="Vincourt P."/>
            <person name="Rieseberg L.H."/>
            <person name="Langlade N.B."/>
        </authorList>
    </citation>
    <scope>NUCLEOTIDE SEQUENCE</scope>
    <source>
        <tissue evidence="1">Leaves</tissue>
    </source>
</reference>
<sequence>MIDPNIVILIILKIKKVKGCIFQSNRSNRVLTGTQLPALVVTQIKIWFNKKGNIVI</sequence>
<evidence type="ECO:0000313" key="1">
    <source>
        <dbReference type="EMBL" id="KAF5821269.1"/>
    </source>
</evidence>
<accession>A0A9K3P2D0</accession>
<proteinExistence type="predicted"/>